<keyword evidence="5" id="KW-0472">Membrane</keyword>
<keyword evidence="8" id="KW-1185">Reference proteome</keyword>
<evidence type="ECO:0000256" key="1">
    <source>
        <dbReference type="ARBA" id="ARBA00004370"/>
    </source>
</evidence>
<dbReference type="Pfam" id="PF00560">
    <property type="entry name" value="LRR_1"/>
    <property type="match status" value="4"/>
</dbReference>
<comment type="subcellular location">
    <subcellularLocation>
        <location evidence="1">Membrane</location>
    </subcellularLocation>
</comment>
<reference evidence="7 8" key="1">
    <citation type="journal article" date="2018" name="Mol. Plant">
        <title>The genome of Artemisia annua provides insight into the evolution of Asteraceae family and artemisinin biosynthesis.</title>
        <authorList>
            <person name="Shen Q."/>
            <person name="Zhang L."/>
            <person name="Liao Z."/>
            <person name="Wang S."/>
            <person name="Yan T."/>
            <person name="Shi P."/>
            <person name="Liu M."/>
            <person name="Fu X."/>
            <person name="Pan Q."/>
            <person name="Wang Y."/>
            <person name="Lv Z."/>
            <person name="Lu X."/>
            <person name="Zhang F."/>
            <person name="Jiang W."/>
            <person name="Ma Y."/>
            <person name="Chen M."/>
            <person name="Hao X."/>
            <person name="Li L."/>
            <person name="Tang Y."/>
            <person name="Lv G."/>
            <person name="Zhou Y."/>
            <person name="Sun X."/>
            <person name="Brodelius P.E."/>
            <person name="Rose J.K.C."/>
            <person name="Tang K."/>
        </authorList>
    </citation>
    <scope>NUCLEOTIDE SEQUENCE [LARGE SCALE GENOMIC DNA]</scope>
    <source>
        <strain evidence="8">cv. Huhao1</strain>
        <tissue evidence="7">Leaf</tissue>
    </source>
</reference>
<organism evidence="7 8">
    <name type="scientific">Artemisia annua</name>
    <name type="common">Sweet wormwood</name>
    <dbReference type="NCBI Taxonomy" id="35608"/>
    <lineage>
        <taxon>Eukaryota</taxon>
        <taxon>Viridiplantae</taxon>
        <taxon>Streptophyta</taxon>
        <taxon>Embryophyta</taxon>
        <taxon>Tracheophyta</taxon>
        <taxon>Spermatophyta</taxon>
        <taxon>Magnoliopsida</taxon>
        <taxon>eudicotyledons</taxon>
        <taxon>Gunneridae</taxon>
        <taxon>Pentapetalae</taxon>
        <taxon>asterids</taxon>
        <taxon>campanulids</taxon>
        <taxon>Asterales</taxon>
        <taxon>Asteraceae</taxon>
        <taxon>Asteroideae</taxon>
        <taxon>Anthemideae</taxon>
        <taxon>Artemisiinae</taxon>
        <taxon>Artemisia</taxon>
    </lineage>
</organism>
<gene>
    <name evidence="7" type="ORF">CTI12_AA131660</name>
</gene>
<proteinExistence type="predicted"/>
<dbReference type="Gene3D" id="3.80.10.10">
    <property type="entry name" value="Ribonuclease Inhibitor"/>
    <property type="match status" value="1"/>
</dbReference>
<keyword evidence="6" id="KW-0325">Glycoprotein</keyword>
<dbReference type="FunFam" id="3.80.10.10:FF:000041">
    <property type="entry name" value="LRR receptor-like serine/threonine-protein kinase ERECTA"/>
    <property type="match status" value="1"/>
</dbReference>
<sequence length="235" mass="25124">MSSNSLTGELPSSLTNWSSLQFLDLGGNKLSGHIPSWMGKIMSELHFLSLANNPFHGTMPTSFCMLSNLQILDVSSNNISGSIPGVPRTYIGRVRHVFKALLEWKGMKHEYSSTLGLNSFASKIPHDIGRLIRLDFLDVSRNLLVGGIPTSLSQLTNLGVLDLSNNLSGRIPTSTQSQSFNASSCTGNAALCGLPLLNSCPGDSSPQNPGPCLVGVGGSWTQLVVQCVVVMDFVF</sequence>
<evidence type="ECO:0000256" key="2">
    <source>
        <dbReference type="ARBA" id="ARBA00022614"/>
    </source>
</evidence>
<dbReference type="PRINTS" id="PR00019">
    <property type="entry name" value="LEURICHRPT"/>
</dbReference>
<keyword evidence="3" id="KW-0732">Signal</keyword>
<dbReference type="InterPro" id="IPR001611">
    <property type="entry name" value="Leu-rich_rpt"/>
</dbReference>
<evidence type="ECO:0000256" key="6">
    <source>
        <dbReference type="ARBA" id="ARBA00023180"/>
    </source>
</evidence>
<dbReference type="SUPFAM" id="SSF52058">
    <property type="entry name" value="L domain-like"/>
    <property type="match status" value="1"/>
</dbReference>
<evidence type="ECO:0000256" key="4">
    <source>
        <dbReference type="ARBA" id="ARBA00022737"/>
    </source>
</evidence>
<evidence type="ECO:0000313" key="7">
    <source>
        <dbReference type="EMBL" id="PWA87043.1"/>
    </source>
</evidence>
<accession>A0A2U1PMQ7</accession>
<dbReference type="GO" id="GO:0016020">
    <property type="term" value="C:membrane"/>
    <property type="evidence" value="ECO:0007669"/>
    <property type="project" value="UniProtKB-SubCell"/>
</dbReference>
<keyword evidence="2" id="KW-0433">Leucine-rich repeat</keyword>
<keyword evidence="4" id="KW-0677">Repeat</keyword>
<evidence type="ECO:0000313" key="8">
    <source>
        <dbReference type="Proteomes" id="UP000245207"/>
    </source>
</evidence>
<evidence type="ECO:0000256" key="3">
    <source>
        <dbReference type="ARBA" id="ARBA00022729"/>
    </source>
</evidence>
<dbReference type="OrthoDB" id="906070at2759"/>
<dbReference type="InterPro" id="IPR032675">
    <property type="entry name" value="LRR_dom_sf"/>
</dbReference>
<protein>
    <submittedName>
        <fullName evidence="7">Leucine-rich repeat protein</fullName>
    </submittedName>
</protein>
<name>A0A2U1PMQ7_ARTAN</name>
<dbReference type="PANTHER" id="PTHR48065">
    <property type="entry name" value="OS10G0469600 PROTEIN"/>
    <property type="match status" value="1"/>
</dbReference>
<dbReference type="PANTHER" id="PTHR48065:SF11">
    <property type="entry name" value="OS11G0213300 PROTEIN"/>
    <property type="match status" value="1"/>
</dbReference>
<dbReference type="EMBL" id="PKPP01000956">
    <property type="protein sequence ID" value="PWA87043.1"/>
    <property type="molecule type" value="Genomic_DNA"/>
</dbReference>
<dbReference type="STRING" id="35608.A0A2U1PMQ7"/>
<dbReference type="PROSITE" id="PS51450">
    <property type="entry name" value="LRR"/>
    <property type="match status" value="1"/>
</dbReference>
<evidence type="ECO:0000256" key="5">
    <source>
        <dbReference type="ARBA" id="ARBA00023136"/>
    </source>
</evidence>
<dbReference type="AlphaFoldDB" id="A0A2U1PMQ7"/>
<dbReference type="Proteomes" id="UP000245207">
    <property type="component" value="Unassembled WGS sequence"/>
</dbReference>
<comment type="caution">
    <text evidence="7">The sequence shown here is derived from an EMBL/GenBank/DDBJ whole genome shotgun (WGS) entry which is preliminary data.</text>
</comment>